<dbReference type="InterPro" id="IPR036880">
    <property type="entry name" value="Kunitz_BPTI_sf"/>
</dbReference>
<dbReference type="AlphaFoldDB" id="A0A915HMY0"/>
<name>A0A915HMY0_ROMCU</name>
<reference evidence="3" key="1">
    <citation type="submission" date="2022-11" db="UniProtKB">
        <authorList>
            <consortium name="WormBaseParasite"/>
        </authorList>
    </citation>
    <scope>IDENTIFICATION</scope>
</reference>
<evidence type="ECO:0000313" key="3">
    <source>
        <dbReference type="WBParaSite" id="nRc.2.0.1.t02866-RA"/>
    </source>
</evidence>
<evidence type="ECO:0000313" key="2">
    <source>
        <dbReference type="Proteomes" id="UP000887565"/>
    </source>
</evidence>
<proteinExistence type="predicted"/>
<dbReference type="Pfam" id="PF00014">
    <property type="entry name" value="Kunitz_BPTI"/>
    <property type="match status" value="1"/>
</dbReference>
<dbReference type="SMART" id="SM00131">
    <property type="entry name" value="KU"/>
    <property type="match status" value="1"/>
</dbReference>
<dbReference type="WBParaSite" id="nRc.2.0.1.t02866-RA">
    <property type="protein sequence ID" value="nRc.2.0.1.t02866-RA"/>
    <property type="gene ID" value="nRc.2.0.1.g02866"/>
</dbReference>
<feature type="domain" description="BPTI/Kunitz inhibitor" evidence="1">
    <location>
        <begin position="1"/>
        <end position="46"/>
    </location>
</feature>
<dbReference type="InterPro" id="IPR002223">
    <property type="entry name" value="Kunitz_BPTI"/>
</dbReference>
<keyword evidence="2" id="KW-1185">Reference proteome</keyword>
<evidence type="ECO:0000259" key="1">
    <source>
        <dbReference type="PROSITE" id="PS50279"/>
    </source>
</evidence>
<dbReference type="Proteomes" id="UP000887565">
    <property type="component" value="Unplaced"/>
</dbReference>
<dbReference type="PROSITE" id="PS50279">
    <property type="entry name" value="BPTI_KUNITZ_2"/>
    <property type="match status" value="1"/>
</dbReference>
<protein>
    <submittedName>
        <fullName evidence="3">BPTI/Kunitz inhibitor domain-containing protein</fullName>
    </submittedName>
</protein>
<dbReference type="GO" id="GO:0004867">
    <property type="term" value="F:serine-type endopeptidase inhibitor activity"/>
    <property type="evidence" value="ECO:0007669"/>
    <property type="project" value="InterPro"/>
</dbReference>
<sequence length="92" mass="10588">MDDGECHGLFEVYGYNTTSKRCELFYYGGCGTENAFEYEAGCKRVCIDKKEKPGSCPSKSDQANRDYTKFKHGCQDYDSECQGHRLPYQLRE</sequence>
<dbReference type="SUPFAM" id="SSF57362">
    <property type="entry name" value="BPTI-like"/>
    <property type="match status" value="1"/>
</dbReference>
<dbReference type="Gene3D" id="4.10.410.10">
    <property type="entry name" value="Pancreatic trypsin inhibitor Kunitz domain"/>
    <property type="match status" value="1"/>
</dbReference>
<organism evidence="2 3">
    <name type="scientific">Romanomermis culicivorax</name>
    <name type="common">Nematode worm</name>
    <dbReference type="NCBI Taxonomy" id="13658"/>
    <lineage>
        <taxon>Eukaryota</taxon>
        <taxon>Metazoa</taxon>
        <taxon>Ecdysozoa</taxon>
        <taxon>Nematoda</taxon>
        <taxon>Enoplea</taxon>
        <taxon>Dorylaimia</taxon>
        <taxon>Mermithida</taxon>
        <taxon>Mermithoidea</taxon>
        <taxon>Mermithidae</taxon>
        <taxon>Romanomermis</taxon>
    </lineage>
</organism>
<dbReference type="CDD" id="cd00109">
    <property type="entry name" value="Kunitz-type"/>
    <property type="match status" value="1"/>
</dbReference>
<accession>A0A915HMY0</accession>